<dbReference type="EMBL" id="JACBXV010000007">
    <property type="protein sequence ID" value="NYS68174.1"/>
    <property type="molecule type" value="Genomic_DNA"/>
</dbReference>
<dbReference type="GO" id="GO:0005524">
    <property type="term" value="F:ATP binding"/>
    <property type="evidence" value="ECO:0007669"/>
    <property type="project" value="UniProtKB-KW"/>
</dbReference>
<sequence>MSPRVILLTGPSGSGKSSLLRRLGAPRLPLDDFYRGGHEPGMPLVGGGMSGPEPVHDPSGQIDWDHPAAWDHRAALAAILELCRGGAAQVPVYSIPDNAAVDQREVRIDEDAPVLVAEGVFAAELVEPCRAAGVLADALCLRRPRLQTWWFRLRRDLTHHRKPPHVLLTRGLRLSLEEPRRIAQWAAKGCRPVGLAECEARIRALMRD</sequence>
<evidence type="ECO:0000313" key="3">
    <source>
        <dbReference type="Proteomes" id="UP000572528"/>
    </source>
</evidence>
<protein>
    <submittedName>
        <fullName evidence="2">ATP-binding protein</fullName>
    </submittedName>
</protein>
<keyword evidence="2" id="KW-0547">Nucleotide-binding</keyword>
<evidence type="ECO:0000313" key="2">
    <source>
        <dbReference type="EMBL" id="NYS68174.1"/>
    </source>
</evidence>
<gene>
    <name evidence="2" type="ORF">HZZ05_01240</name>
</gene>
<dbReference type="Gene3D" id="3.40.50.300">
    <property type="entry name" value="P-loop containing nucleotide triphosphate hydrolases"/>
    <property type="match status" value="1"/>
</dbReference>
<dbReference type="SUPFAM" id="SSF52540">
    <property type="entry name" value="P-loop containing nucleoside triphosphate hydrolases"/>
    <property type="match status" value="1"/>
</dbReference>
<proteinExistence type="predicted"/>
<organism evidence="2 3">
    <name type="scientific">Actinomyces bowdenii</name>
    <dbReference type="NCBI Taxonomy" id="131109"/>
    <lineage>
        <taxon>Bacteria</taxon>
        <taxon>Bacillati</taxon>
        <taxon>Actinomycetota</taxon>
        <taxon>Actinomycetes</taxon>
        <taxon>Actinomycetales</taxon>
        <taxon>Actinomycetaceae</taxon>
        <taxon>Actinomyces</taxon>
    </lineage>
</organism>
<feature type="compositionally biased region" description="Low complexity" evidence="1">
    <location>
        <begin position="7"/>
        <end position="20"/>
    </location>
</feature>
<dbReference type="InterPro" id="IPR027417">
    <property type="entry name" value="P-loop_NTPase"/>
</dbReference>
<keyword evidence="2" id="KW-0067">ATP-binding</keyword>
<feature type="region of interest" description="Disordered" evidence="1">
    <location>
        <begin position="1"/>
        <end position="20"/>
    </location>
</feature>
<dbReference type="Proteomes" id="UP000572528">
    <property type="component" value="Unassembled WGS sequence"/>
</dbReference>
<comment type="caution">
    <text evidence="2">The sequence shown here is derived from an EMBL/GenBank/DDBJ whole genome shotgun (WGS) entry which is preliminary data.</text>
</comment>
<reference evidence="2 3" key="1">
    <citation type="submission" date="2020-07" db="EMBL/GenBank/DDBJ databases">
        <title>MOT database genomes.</title>
        <authorList>
            <person name="Joseph S."/>
            <person name="Aduse-Opoku J."/>
            <person name="Hashim A."/>
            <person name="Wade W."/>
            <person name="Curtis M."/>
        </authorList>
    </citation>
    <scope>NUCLEOTIDE SEQUENCE [LARGE SCALE GENOMIC DNA]</scope>
    <source>
        <strain evidence="2 3">WMus004</strain>
    </source>
</reference>
<evidence type="ECO:0000256" key="1">
    <source>
        <dbReference type="SAM" id="MobiDB-lite"/>
    </source>
</evidence>
<name>A0A853EG77_9ACTO</name>
<dbReference type="RefSeq" id="WP_179899517.1">
    <property type="nucleotide sequence ID" value="NZ_JACBXV010000007.1"/>
</dbReference>
<dbReference type="AlphaFoldDB" id="A0A853EG77"/>
<accession>A0A853EG77</accession>